<dbReference type="Pfam" id="PF14226">
    <property type="entry name" value="DIOX_N"/>
    <property type="match status" value="1"/>
</dbReference>
<feature type="domain" description="Isopenicillin N synthase-like Fe(2+) 2OG dioxygenase" evidence="6">
    <location>
        <begin position="172"/>
        <end position="260"/>
    </location>
</feature>
<feature type="domain" description="Non-haem dioxygenase N-terminal" evidence="7">
    <location>
        <begin position="7"/>
        <end position="90"/>
    </location>
</feature>
<dbReference type="InterPro" id="IPR026992">
    <property type="entry name" value="DIOX_N"/>
</dbReference>
<evidence type="ECO:0000313" key="11">
    <source>
        <dbReference type="Proteomes" id="UP000002051"/>
    </source>
</evidence>
<evidence type="ECO:0000259" key="7">
    <source>
        <dbReference type="Pfam" id="PF14226"/>
    </source>
</evidence>
<evidence type="ECO:0000256" key="5">
    <source>
        <dbReference type="ARBA" id="ARBA00076740"/>
    </source>
</evidence>
<dbReference type="PaxDb" id="3880-AES87112"/>
<dbReference type="EnsemblPlants" id="AES87112">
    <property type="protein sequence ID" value="AES87112"/>
    <property type="gene ID" value="MTR_4g021360"/>
</dbReference>
<evidence type="ECO:0000259" key="6">
    <source>
        <dbReference type="Pfam" id="PF03171"/>
    </source>
</evidence>
<dbReference type="PANTHER" id="PTHR47990">
    <property type="entry name" value="2-OXOGLUTARATE (2OG) AND FE(II)-DEPENDENT OXYGENASE SUPERFAMILY PROTEIN-RELATED"/>
    <property type="match status" value="1"/>
</dbReference>
<dbReference type="HOGENOM" id="CLU_010119_3_1_1"/>
<gene>
    <name evidence="10" type="primary">11414603</name>
    <name evidence="8" type="ordered locus">MTR_4g021360</name>
    <name evidence="9" type="ORF">MtrunA17_Chr4g0009541</name>
</gene>
<sequence length="315" mass="35867">MGIECEIPILDFPTSGVIEESEGWKEMCKKVREAFENHGCFIVRGDEILNQSREELFTGMKSLFDLPEETKQKFFSPNAYRGFTNKGDHIPHADSFGIYDTLKADTVDEDFVNLLWPQGNPTFSKSLTSMTSKMRELSLLVLKMVVESFGLPQRYNLEVEQLNSNNNTRLTKYKLPEDSKDSEIALAPHSDKCTLSLICDNGVQGLQVLSKTGNWVDVNIPQNGFVVQVADALKAWSNGIFQACNHRVVTRGDKERIAFILMAIPKENMVIEVPSELVDDENHPLRYRPFKYEEYIHYRYLNPVQEGALEKFGGL</sequence>
<keyword evidence="2" id="KW-0408">Iron</keyword>
<reference evidence="12" key="4">
    <citation type="journal article" date="2018" name="Nat. Plants">
        <title>Whole-genome landscape of Medicago truncatula symbiotic genes.</title>
        <authorList>
            <person name="Pecrix Y."/>
            <person name="Staton S.E."/>
            <person name="Sallet E."/>
            <person name="Lelandais-Briere C."/>
            <person name="Moreau S."/>
            <person name="Carrere S."/>
            <person name="Blein T."/>
            <person name="Jardinaud M.F."/>
            <person name="Latrasse D."/>
            <person name="Zouine M."/>
            <person name="Zahm M."/>
            <person name="Kreplak J."/>
            <person name="Mayjonade B."/>
            <person name="Satge C."/>
            <person name="Perez M."/>
            <person name="Cauet S."/>
            <person name="Marande W."/>
            <person name="Chantry-Darmon C."/>
            <person name="Lopez-Roques C."/>
            <person name="Bouchez O."/>
            <person name="Berard A."/>
            <person name="Debelle F."/>
            <person name="Munos S."/>
            <person name="Bendahmane A."/>
            <person name="Berges H."/>
            <person name="Niebel A."/>
            <person name="Buitink J."/>
            <person name="Frugier F."/>
            <person name="Benhamed M."/>
            <person name="Crespi M."/>
            <person name="Gouzy J."/>
            <person name="Gamas P."/>
        </authorList>
    </citation>
    <scope>NUCLEOTIDE SEQUENCE [LARGE SCALE GENOMIC DNA]</scope>
    <source>
        <strain evidence="12">cv. Jemalong A17</strain>
    </source>
</reference>
<dbReference type="FunFam" id="2.60.120.330:FF:000017">
    <property type="entry name" value="2-oxoglutarate-dependent dioxygenase DAO"/>
    <property type="match status" value="1"/>
</dbReference>
<dbReference type="eggNOG" id="KOG0143">
    <property type="taxonomic scope" value="Eukaryota"/>
</dbReference>
<keyword evidence="1" id="KW-0479">Metal-binding</keyword>
<name>G7JTE6_MEDTR</name>
<dbReference type="SUPFAM" id="SSF51197">
    <property type="entry name" value="Clavaminate synthase-like"/>
    <property type="match status" value="1"/>
</dbReference>
<dbReference type="KEGG" id="mtr:11414603"/>
<dbReference type="OMA" id="PEWNSVR"/>
<evidence type="ECO:0000313" key="10">
    <source>
        <dbReference type="EnsemblPlants" id="AES87112"/>
    </source>
</evidence>
<accession>G7JTE6</accession>
<dbReference type="STRING" id="3880.G7JTE6"/>
<dbReference type="InterPro" id="IPR050231">
    <property type="entry name" value="Iron_ascorbate_oxido_reductase"/>
</dbReference>
<evidence type="ECO:0000256" key="3">
    <source>
        <dbReference type="ARBA" id="ARBA00054658"/>
    </source>
</evidence>
<keyword evidence="9" id="KW-0560">Oxidoreductase</keyword>
<dbReference type="EMBL" id="CM001220">
    <property type="protein sequence ID" value="AES87112.1"/>
    <property type="molecule type" value="Genomic_DNA"/>
</dbReference>
<dbReference type="GO" id="GO:0016706">
    <property type="term" value="F:2-oxoglutarate-dependent dioxygenase activity"/>
    <property type="evidence" value="ECO:0000318"/>
    <property type="project" value="GO_Central"/>
</dbReference>
<dbReference type="InterPro" id="IPR044861">
    <property type="entry name" value="IPNS-like_FE2OG_OXY"/>
</dbReference>
<evidence type="ECO:0000313" key="12">
    <source>
        <dbReference type="Proteomes" id="UP000265566"/>
    </source>
</evidence>
<dbReference type="OrthoDB" id="288590at2759"/>
<organism evidence="8 11">
    <name type="scientific">Medicago truncatula</name>
    <name type="common">Barrel medic</name>
    <name type="synonym">Medicago tribuloides</name>
    <dbReference type="NCBI Taxonomy" id="3880"/>
    <lineage>
        <taxon>Eukaryota</taxon>
        <taxon>Viridiplantae</taxon>
        <taxon>Streptophyta</taxon>
        <taxon>Embryophyta</taxon>
        <taxon>Tracheophyta</taxon>
        <taxon>Spermatophyta</taxon>
        <taxon>Magnoliopsida</taxon>
        <taxon>eudicotyledons</taxon>
        <taxon>Gunneridae</taxon>
        <taxon>Pentapetalae</taxon>
        <taxon>rosids</taxon>
        <taxon>fabids</taxon>
        <taxon>Fabales</taxon>
        <taxon>Fabaceae</taxon>
        <taxon>Papilionoideae</taxon>
        <taxon>50 kb inversion clade</taxon>
        <taxon>NPAAA clade</taxon>
        <taxon>Hologalegina</taxon>
        <taxon>IRL clade</taxon>
        <taxon>Trifolieae</taxon>
        <taxon>Medicago</taxon>
    </lineage>
</organism>
<dbReference type="Pfam" id="PF03171">
    <property type="entry name" value="2OG-FeII_Oxy"/>
    <property type="match status" value="1"/>
</dbReference>
<dbReference type="Proteomes" id="UP000265566">
    <property type="component" value="Chromosome 4"/>
</dbReference>
<dbReference type="Proteomes" id="UP000002051">
    <property type="component" value="Chromosome 4"/>
</dbReference>
<dbReference type="Gene3D" id="2.60.120.330">
    <property type="entry name" value="B-lactam Antibiotic, Isopenicillin N Synthase, Chain"/>
    <property type="match status" value="1"/>
</dbReference>
<reference evidence="8 11" key="1">
    <citation type="journal article" date="2011" name="Nature">
        <title>The Medicago genome provides insight into the evolution of rhizobial symbioses.</title>
        <authorList>
            <person name="Young N.D."/>
            <person name="Debelle F."/>
            <person name="Oldroyd G.E."/>
            <person name="Geurts R."/>
            <person name="Cannon S.B."/>
            <person name="Udvardi M.K."/>
            <person name="Benedito V.A."/>
            <person name="Mayer K.F."/>
            <person name="Gouzy J."/>
            <person name="Schoof H."/>
            <person name="Van de Peer Y."/>
            <person name="Proost S."/>
            <person name="Cook D.R."/>
            <person name="Meyers B.C."/>
            <person name="Spannagl M."/>
            <person name="Cheung F."/>
            <person name="De Mita S."/>
            <person name="Krishnakumar V."/>
            <person name="Gundlach H."/>
            <person name="Zhou S."/>
            <person name="Mudge J."/>
            <person name="Bharti A.K."/>
            <person name="Murray J.D."/>
            <person name="Naoumkina M.A."/>
            <person name="Rosen B."/>
            <person name="Silverstein K.A."/>
            <person name="Tang H."/>
            <person name="Rombauts S."/>
            <person name="Zhao P.X."/>
            <person name="Zhou P."/>
            <person name="Barbe V."/>
            <person name="Bardou P."/>
            <person name="Bechner M."/>
            <person name="Bellec A."/>
            <person name="Berger A."/>
            <person name="Berges H."/>
            <person name="Bidwell S."/>
            <person name="Bisseling T."/>
            <person name="Choisne N."/>
            <person name="Couloux A."/>
            <person name="Denny R."/>
            <person name="Deshpande S."/>
            <person name="Dai X."/>
            <person name="Doyle J.J."/>
            <person name="Dudez A.M."/>
            <person name="Farmer A.D."/>
            <person name="Fouteau S."/>
            <person name="Franken C."/>
            <person name="Gibelin C."/>
            <person name="Gish J."/>
            <person name="Goldstein S."/>
            <person name="Gonzalez A.J."/>
            <person name="Green P.J."/>
            <person name="Hallab A."/>
            <person name="Hartog M."/>
            <person name="Hua A."/>
            <person name="Humphray S.J."/>
            <person name="Jeong D.H."/>
            <person name="Jing Y."/>
            <person name="Jocker A."/>
            <person name="Kenton S.M."/>
            <person name="Kim D.J."/>
            <person name="Klee K."/>
            <person name="Lai H."/>
            <person name="Lang C."/>
            <person name="Lin S."/>
            <person name="Macmil S.L."/>
            <person name="Magdelenat G."/>
            <person name="Matthews L."/>
            <person name="McCorrison J."/>
            <person name="Monaghan E.L."/>
            <person name="Mun J.H."/>
            <person name="Najar F.Z."/>
            <person name="Nicholson C."/>
            <person name="Noirot C."/>
            <person name="O'Bleness M."/>
            <person name="Paule C.R."/>
            <person name="Poulain J."/>
            <person name="Prion F."/>
            <person name="Qin B."/>
            <person name="Qu C."/>
            <person name="Retzel E.F."/>
            <person name="Riddle C."/>
            <person name="Sallet E."/>
            <person name="Samain S."/>
            <person name="Samson N."/>
            <person name="Sanders I."/>
            <person name="Saurat O."/>
            <person name="Scarpelli C."/>
            <person name="Schiex T."/>
            <person name="Segurens B."/>
            <person name="Severin A.J."/>
            <person name="Sherrier D.J."/>
            <person name="Shi R."/>
            <person name="Sims S."/>
            <person name="Singer S.R."/>
            <person name="Sinharoy S."/>
            <person name="Sterck L."/>
            <person name="Viollet A."/>
            <person name="Wang B.B."/>
            <person name="Wang K."/>
            <person name="Wang M."/>
            <person name="Wang X."/>
            <person name="Warfsmann J."/>
            <person name="Weissenbach J."/>
            <person name="White D.D."/>
            <person name="White J.D."/>
            <person name="Wiley G.B."/>
            <person name="Wincker P."/>
            <person name="Xing Y."/>
            <person name="Yang L."/>
            <person name="Yao Z."/>
            <person name="Ying F."/>
            <person name="Zhai J."/>
            <person name="Zhou L."/>
            <person name="Zuber A."/>
            <person name="Denarie J."/>
            <person name="Dixon R.A."/>
            <person name="May G.D."/>
            <person name="Schwartz D.C."/>
            <person name="Rogers J."/>
            <person name="Quetier F."/>
            <person name="Town C.D."/>
            <person name="Roe B.A."/>
        </authorList>
    </citation>
    <scope>NUCLEOTIDE SEQUENCE [LARGE SCALE GENOMIC DNA]</scope>
    <source>
        <strain evidence="8">A17</strain>
        <strain evidence="10 11">cv. Jemalong A17</strain>
    </source>
</reference>
<comment type="function">
    <text evidence="3">2-oxoglutarate-dependent dioxygenase essential for auxin catabolism and maintenance of auxin homeostasis in reproductive organs. Catalyzes the irreversible oxidation of indole-3-acetic acid (IAA) to the biologically inactive 2-oxoindole-3-acetic acid (OxIAA).</text>
</comment>
<dbReference type="InterPro" id="IPR027443">
    <property type="entry name" value="IPNS-like_sf"/>
</dbReference>
<evidence type="ECO:0000313" key="8">
    <source>
        <dbReference type="EMBL" id="AES87112.1"/>
    </source>
</evidence>
<evidence type="ECO:0000256" key="2">
    <source>
        <dbReference type="ARBA" id="ARBA00023004"/>
    </source>
</evidence>
<proteinExistence type="predicted"/>
<protein>
    <recommendedName>
        <fullName evidence="4">2-oxoglutarate-dependent dioxygenase DAO</fullName>
    </recommendedName>
    <alternativeName>
        <fullName evidence="5">Protein DIOXYGENASE FOR AUXIN OXIDATION</fullName>
    </alternativeName>
</protein>
<reference evidence="8 11" key="2">
    <citation type="journal article" date="2014" name="BMC Genomics">
        <title>An improved genome release (version Mt4.0) for the model legume Medicago truncatula.</title>
        <authorList>
            <person name="Tang H."/>
            <person name="Krishnakumar V."/>
            <person name="Bidwell S."/>
            <person name="Rosen B."/>
            <person name="Chan A."/>
            <person name="Zhou S."/>
            <person name="Gentzbittel L."/>
            <person name="Childs K.L."/>
            <person name="Yandell M."/>
            <person name="Gundlach H."/>
            <person name="Mayer K.F."/>
            <person name="Schwartz D.C."/>
            <person name="Town C.D."/>
        </authorList>
    </citation>
    <scope>GENOME REANNOTATION</scope>
    <source>
        <strain evidence="8">A17</strain>
        <strain evidence="10 11">cv. Jemalong A17</strain>
    </source>
</reference>
<dbReference type="GO" id="GO:0046872">
    <property type="term" value="F:metal ion binding"/>
    <property type="evidence" value="ECO:0007669"/>
    <property type="project" value="UniProtKB-KW"/>
</dbReference>
<reference evidence="10" key="3">
    <citation type="submission" date="2015-04" db="UniProtKB">
        <authorList>
            <consortium name="EnsemblPlants"/>
        </authorList>
    </citation>
    <scope>IDENTIFICATION</scope>
    <source>
        <strain evidence="10">cv. Jemalong A17</strain>
    </source>
</reference>
<keyword evidence="11" id="KW-1185">Reference proteome</keyword>
<evidence type="ECO:0000313" key="9">
    <source>
        <dbReference type="EMBL" id="RHN59093.1"/>
    </source>
</evidence>
<dbReference type="AlphaFoldDB" id="G7JTE6"/>
<dbReference type="Gramene" id="rna21081">
    <property type="protein sequence ID" value="RHN59093.1"/>
    <property type="gene ID" value="gene21081"/>
</dbReference>
<dbReference type="EMBL" id="PSQE01000004">
    <property type="protein sequence ID" value="RHN59093.1"/>
    <property type="molecule type" value="Genomic_DNA"/>
</dbReference>
<evidence type="ECO:0000256" key="1">
    <source>
        <dbReference type="ARBA" id="ARBA00022723"/>
    </source>
</evidence>
<reference evidence="9" key="5">
    <citation type="journal article" date="2018" name="Nat. Plants">
        <title>Whole-genome landscape of Medicago truncatula symbiotic genes.</title>
        <authorList>
            <person name="Pecrix Y."/>
            <person name="Gamas P."/>
            <person name="Carrere S."/>
        </authorList>
    </citation>
    <scope>NUCLEOTIDE SEQUENCE</scope>
    <source>
        <tissue evidence="9">Leaves</tissue>
    </source>
</reference>
<evidence type="ECO:0000256" key="4">
    <source>
        <dbReference type="ARBA" id="ARBA00074102"/>
    </source>
</evidence>